<keyword evidence="2" id="KW-1185">Reference proteome</keyword>
<sequence>MHAKSLQPDKKDGKLWFNDTFIKRERREDCASDLLFLLLSIVKVNLKLATYHDFSFTTIPFYALELYVDNSYKSFFVQVLHTSQLCNDSWKTFPPNFSLLFAFVYVMLYGKSCL</sequence>
<accession>A0ACC2AK57</accession>
<dbReference type="Proteomes" id="UP001162992">
    <property type="component" value="Chromosome 21"/>
</dbReference>
<dbReference type="EMBL" id="CM055112">
    <property type="protein sequence ID" value="KAJ7517835.1"/>
    <property type="molecule type" value="Genomic_DNA"/>
</dbReference>
<gene>
    <name evidence="1" type="ORF">O6H91_21G041700</name>
</gene>
<organism evidence="1 2">
    <name type="scientific">Diphasiastrum complanatum</name>
    <name type="common">Issler's clubmoss</name>
    <name type="synonym">Lycopodium complanatum</name>
    <dbReference type="NCBI Taxonomy" id="34168"/>
    <lineage>
        <taxon>Eukaryota</taxon>
        <taxon>Viridiplantae</taxon>
        <taxon>Streptophyta</taxon>
        <taxon>Embryophyta</taxon>
        <taxon>Tracheophyta</taxon>
        <taxon>Lycopodiopsida</taxon>
        <taxon>Lycopodiales</taxon>
        <taxon>Lycopodiaceae</taxon>
        <taxon>Lycopodioideae</taxon>
        <taxon>Diphasiastrum</taxon>
    </lineage>
</organism>
<evidence type="ECO:0000313" key="2">
    <source>
        <dbReference type="Proteomes" id="UP001162992"/>
    </source>
</evidence>
<proteinExistence type="predicted"/>
<comment type="caution">
    <text evidence="1">The sequence shown here is derived from an EMBL/GenBank/DDBJ whole genome shotgun (WGS) entry which is preliminary data.</text>
</comment>
<evidence type="ECO:0000313" key="1">
    <source>
        <dbReference type="EMBL" id="KAJ7517835.1"/>
    </source>
</evidence>
<name>A0ACC2AK57_DIPCM</name>
<protein>
    <submittedName>
        <fullName evidence="1">Uncharacterized protein</fullName>
    </submittedName>
</protein>
<reference evidence="2" key="1">
    <citation type="journal article" date="2024" name="Proc. Natl. Acad. Sci. U.S.A.">
        <title>Extraordinary preservation of gene collinearity over three hundred million years revealed in homosporous lycophytes.</title>
        <authorList>
            <person name="Li C."/>
            <person name="Wickell D."/>
            <person name="Kuo L.Y."/>
            <person name="Chen X."/>
            <person name="Nie B."/>
            <person name="Liao X."/>
            <person name="Peng D."/>
            <person name="Ji J."/>
            <person name="Jenkins J."/>
            <person name="Williams M."/>
            <person name="Shu S."/>
            <person name="Plott C."/>
            <person name="Barry K."/>
            <person name="Rajasekar S."/>
            <person name="Grimwood J."/>
            <person name="Han X."/>
            <person name="Sun S."/>
            <person name="Hou Z."/>
            <person name="He W."/>
            <person name="Dai G."/>
            <person name="Sun C."/>
            <person name="Schmutz J."/>
            <person name="Leebens-Mack J.H."/>
            <person name="Li F.W."/>
            <person name="Wang L."/>
        </authorList>
    </citation>
    <scope>NUCLEOTIDE SEQUENCE [LARGE SCALE GENOMIC DNA]</scope>
    <source>
        <strain evidence="2">cv. PW_Plant_1</strain>
    </source>
</reference>